<keyword evidence="2" id="KW-1185">Reference proteome</keyword>
<dbReference type="AlphaFoldDB" id="A0A1Y2D197"/>
<organism evidence="1 2">
    <name type="scientific">Rhizoclosmatium globosum</name>
    <dbReference type="NCBI Taxonomy" id="329046"/>
    <lineage>
        <taxon>Eukaryota</taxon>
        <taxon>Fungi</taxon>
        <taxon>Fungi incertae sedis</taxon>
        <taxon>Chytridiomycota</taxon>
        <taxon>Chytridiomycota incertae sedis</taxon>
        <taxon>Chytridiomycetes</taxon>
        <taxon>Chytridiales</taxon>
        <taxon>Chytriomycetaceae</taxon>
        <taxon>Rhizoclosmatium</taxon>
    </lineage>
</organism>
<reference evidence="1 2" key="1">
    <citation type="submission" date="2016-07" db="EMBL/GenBank/DDBJ databases">
        <title>Pervasive Adenine N6-methylation of Active Genes in Fungi.</title>
        <authorList>
            <consortium name="DOE Joint Genome Institute"/>
            <person name="Mondo S.J."/>
            <person name="Dannebaum R.O."/>
            <person name="Kuo R.C."/>
            <person name="Labutti K."/>
            <person name="Haridas S."/>
            <person name="Kuo A."/>
            <person name="Salamov A."/>
            <person name="Ahrendt S.R."/>
            <person name="Lipzen A."/>
            <person name="Sullivan W."/>
            <person name="Andreopoulos W.B."/>
            <person name="Clum A."/>
            <person name="Lindquist E."/>
            <person name="Daum C."/>
            <person name="Ramamoorthy G.K."/>
            <person name="Gryganskyi A."/>
            <person name="Culley D."/>
            <person name="Magnuson J.K."/>
            <person name="James T.Y."/>
            <person name="O'Malley M.A."/>
            <person name="Stajich J.E."/>
            <person name="Spatafora J.W."/>
            <person name="Visel A."/>
            <person name="Grigoriev I.V."/>
        </authorList>
    </citation>
    <scope>NUCLEOTIDE SEQUENCE [LARGE SCALE GENOMIC DNA]</scope>
    <source>
        <strain evidence="1 2">JEL800</strain>
    </source>
</reference>
<evidence type="ECO:0000313" key="1">
    <source>
        <dbReference type="EMBL" id="ORY53042.1"/>
    </source>
</evidence>
<protein>
    <submittedName>
        <fullName evidence="1">Uncharacterized protein</fullName>
    </submittedName>
</protein>
<dbReference type="Proteomes" id="UP000193642">
    <property type="component" value="Unassembled WGS sequence"/>
</dbReference>
<evidence type="ECO:0000313" key="2">
    <source>
        <dbReference type="Proteomes" id="UP000193642"/>
    </source>
</evidence>
<gene>
    <name evidence="1" type="ORF">BCR33DRAFT_779403</name>
</gene>
<comment type="caution">
    <text evidence="1">The sequence shown here is derived from an EMBL/GenBank/DDBJ whole genome shotgun (WGS) entry which is preliminary data.</text>
</comment>
<dbReference type="EMBL" id="MCGO01000002">
    <property type="protein sequence ID" value="ORY53042.1"/>
    <property type="molecule type" value="Genomic_DNA"/>
</dbReference>
<sequence length="154" mass="16687">MATIPVAPFFDSPVAESSARLSTTGSSSSKSQLKFDDAAAHFLRDVAKFKANKSSKTVNPQSRIDAGVFRVVNLSHELELLRSIDQGCERSSGFGSGLRLKYHGIVRAWPSCFPKITWSLGLKRQDLSTNQSYLDCDGIANTLSIGNLGPPLQV</sequence>
<accession>A0A1Y2D197</accession>
<proteinExistence type="predicted"/>
<name>A0A1Y2D197_9FUNG</name>